<dbReference type="GO" id="GO:0006352">
    <property type="term" value="P:DNA-templated transcription initiation"/>
    <property type="evidence" value="ECO:0007669"/>
    <property type="project" value="InterPro"/>
</dbReference>
<dbReference type="AlphaFoldDB" id="A0A3E0WQA3"/>
<keyword evidence="4" id="KW-1185">Reference proteome</keyword>
<accession>A0A3E0WQA3</accession>
<protein>
    <recommendedName>
        <fullName evidence="2">RNA polymerase sigma factor 70 region 4 type 2 domain-containing protein</fullName>
    </recommendedName>
</protein>
<comment type="caution">
    <text evidence="3">The sequence shown here is derived from an EMBL/GenBank/DDBJ whole genome shotgun (WGS) entry which is preliminary data.</text>
</comment>
<dbReference type="EMBL" id="NFZW01000013">
    <property type="protein sequence ID" value="RFA35150.1"/>
    <property type="molecule type" value="Genomic_DNA"/>
</dbReference>
<organism evidence="3 4">
    <name type="scientific">Alkalilimnicola ehrlichii</name>
    <dbReference type="NCBI Taxonomy" id="351052"/>
    <lineage>
        <taxon>Bacteria</taxon>
        <taxon>Pseudomonadati</taxon>
        <taxon>Pseudomonadota</taxon>
        <taxon>Gammaproteobacteria</taxon>
        <taxon>Chromatiales</taxon>
        <taxon>Ectothiorhodospiraceae</taxon>
        <taxon>Alkalilimnicola</taxon>
    </lineage>
</organism>
<dbReference type="Proteomes" id="UP000256763">
    <property type="component" value="Unassembled WGS sequence"/>
</dbReference>
<evidence type="ECO:0000313" key="3">
    <source>
        <dbReference type="EMBL" id="RFA35150.1"/>
    </source>
</evidence>
<dbReference type="Gene3D" id="1.10.10.10">
    <property type="entry name" value="Winged helix-like DNA-binding domain superfamily/Winged helix DNA-binding domain"/>
    <property type="match status" value="1"/>
</dbReference>
<dbReference type="GO" id="GO:0003677">
    <property type="term" value="F:DNA binding"/>
    <property type="evidence" value="ECO:0007669"/>
    <property type="project" value="InterPro"/>
</dbReference>
<evidence type="ECO:0000256" key="1">
    <source>
        <dbReference type="SAM" id="MobiDB-lite"/>
    </source>
</evidence>
<name>A0A3E0WQA3_9GAMM</name>
<evidence type="ECO:0000259" key="2">
    <source>
        <dbReference type="Pfam" id="PF08281"/>
    </source>
</evidence>
<gene>
    <name evidence="3" type="ORF">CAL65_13680</name>
</gene>
<sequence>MEEWGEGWQSPARDNVTALCRHRQKVEVNGRLVNSLPMTPDRVDKSSRGGARVPEPWPDHVERVEHVLAKLPEPVQEAIIQHHIFEHGIRTGAQLCGVSEHEFRRRLERGRWFLIGHFDYIDSKH</sequence>
<feature type="domain" description="RNA polymerase sigma factor 70 region 4 type 2" evidence="2">
    <location>
        <begin position="63"/>
        <end position="114"/>
    </location>
</feature>
<dbReference type="SUPFAM" id="SSF88659">
    <property type="entry name" value="Sigma3 and sigma4 domains of RNA polymerase sigma factors"/>
    <property type="match status" value="1"/>
</dbReference>
<dbReference type="Pfam" id="PF08281">
    <property type="entry name" value="Sigma70_r4_2"/>
    <property type="match status" value="1"/>
</dbReference>
<reference evidence="4" key="1">
    <citation type="submission" date="2017-05" db="EMBL/GenBank/DDBJ databases">
        <authorList>
            <person name="Sharma S."/>
            <person name="Sidhu C."/>
            <person name="Pinnaka A.K."/>
        </authorList>
    </citation>
    <scope>NUCLEOTIDE SEQUENCE [LARGE SCALE GENOMIC DNA]</scope>
    <source>
        <strain evidence="4">AK93</strain>
    </source>
</reference>
<evidence type="ECO:0000313" key="4">
    <source>
        <dbReference type="Proteomes" id="UP000256763"/>
    </source>
</evidence>
<dbReference type="GO" id="GO:0016987">
    <property type="term" value="F:sigma factor activity"/>
    <property type="evidence" value="ECO:0007669"/>
    <property type="project" value="InterPro"/>
</dbReference>
<dbReference type="InterPro" id="IPR036388">
    <property type="entry name" value="WH-like_DNA-bd_sf"/>
</dbReference>
<dbReference type="InterPro" id="IPR013249">
    <property type="entry name" value="RNA_pol_sigma70_r4_t2"/>
</dbReference>
<proteinExistence type="predicted"/>
<dbReference type="InterPro" id="IPR013324">
    <property type="entry name" value="RNA_pol_sigma_r3/r4-like"/>
</dbReference>
<feature type="region of interest" description="Disordered" evidence="1">
    <location>
        <begin position="35"/>
        <end position="56"/>
    </location>
</feature>